<dbReference type="InterPro" id="IPR036388">
    <property type="entry name" value="WH-like_DNA-bd_sf"/>
</dbReference>
<evidence type="ECO:0000256" key="5">
    <source>
        <dbReference type="SAM" id="MobiDB-lite"/>
    </source>
</evidence>
<dbReference type="AlphaFoldDB" id="A0ABD3PJS5"/>
<organism evidence="7 8">
    <name type="scientific">Cyclotella atomus</name>
    <dbReference type="NCBI Taxonomy" id="382360"/>
    <lineage>
        <taxon>Eukaryota</taxon>
        <taxon>Sar</taxon>
        <taxon>Stramenopiles</taxon>
        <taxon>Ochrophyta</taxon>
        <taxon>Bacillariophyta</taxon>
        <taxon>Coscinodiscophyceae</taxon>
        <taxon>Thalassiosirophycidae</taxon>
        <taxon>Stephanodiscales</taxon>
        <taxon>Stephanodiscaceae</taxon>
        <taxon>Cyclotella</taxon>
    </lineage>
</organism>
<evidence type="ECO:0000313" key="7">
    <source>
        <dbReference type="EMBL" id="KAL3787934.1"/>
    </source>
</evidence>
<dbReference type="Pfam" id="PF00447">
    <property type="entry name" value="HSF_DNA-bind"/>
    <property type="match status" value="1"/>
</dbReference>
<reference evidence="7 8" key="1">
    <citation type="submission" date="2024-10" db="EMBL/GenBank/DDBJ databases">
        <title>Updated reference genomes for cyclostephanoid diatoms.</title>
        <authorList>
            <person name="Roberts W.R."/>
            <person name="Alverson A.J."/>
        </authorList>
    </citation>
    <scope>NUCLEOTIDE SEQUENCE [LARGE SCALE GENOMIC DNA]</scope>
    <source>
        <strain evidence="7 8">AJA010-31</strain>
    </source>
</reference>
<dbReference type="SUPFAM" id="SSF46785">
    <property type="entry name" value="Winged helix' DNA-binding domain"/>
    <property type="match status" value="1"/>
</dbReference>
<dbReference type="EMBL" id="JALLPJ020000591">
    <property type="protein sequence ID" value="KAL3787934.1"/>
    <property type="molecule type" value="Genomic_DNA"/>
</dbReference>
<keyword evidence="8" id="KW-1185">Reference proteome</keyword>
<dbReference type="GO" id="GO:0003677">
    <property type="term" value="F:DNA binding"/>
    <property type="evidence" value="ECO:0007669"/>
    <property type="project" value="UniProtKB-KW"/>
</dbReference>
<evidence type="ECO:0000256" key="2">
    <source>
        <dbReference type="ARBA" id="ARBA00023125"/>
    </source>
</evidence>
<feature type="region of interest" description="Disordered" evidence="5">
    <location>
        <begin position="126"/>
        <end position="156"/>
    </location>
</feature>
<proteinExistence type="inferred from homology"/>
<name>A0ABD3PJS5_9STRA</name>
<evidence type="ECO:0000256" key="3">
    <source>
        <dbReference type="ARBA" id="ARBA00023242"/>
    </source>
</evidence>
<dbReference type="InterPro" id="IPR000232">
    <property type="entry name" value="HSF_DNA-bd"/>
</dbReference>
<comment type="caution">
    <text evidence="7">The sequence shown here is derived from an EMBL/GenBank/DDBJ whole genome shotgun (WGS) entry which is preliminary data.</text>
</comment>
<evidence type="ECO:0000256" key="1">
    <source>
        <dbReference type="ARBA" id="ARBA00004123"/>
    </source>
</evidence>
<evidence type="ECO:0000259" key="6">
    <source>
        <dbReference type="SMART" id="SM00415"/>
    </source>
</evidence>
<evidence type="ECO:0000313" key="8">
    <source>
        <dbReference type="Proteomes" id="UP001530400"/>
    </source>
</evidence>
<feature type="compositionally biased region" description="Pro residues" evidence="5">
    <location>
        <begin position="130"/>
        <end position="146"/>
    </location>
</feature>
<comment type="similarity">
    <text evidence="4">Belongs to the HSF family.</text>
</comment>
<protein>
    <recommendedName>
        <fullName evidence="6">HSF-type DNA-binding domain-containing protein</fullName>
    </recommendedName>
</protein>
<feature type="domain" description="HSF-type DNA-binding" evidence="6">
    <location>
        <begin position="8"/>
        <end position="107"/>
    </location>
</feature>
<dbReference type="Proteomes" id="UP001530400">
    <property type="component" value="Unassembled WGS sequence"/>
</dbReference>
<gene>
    <name evidence="7" type="ORF">ACHAWO_001083</name>
</gene>
<dbReference type="PANTHER" id="PTHR10015">
    <property type="entry name" value="HEAT SHOCK TRANSCRIPTION FACTOR"/>
    <property type="match status" value="1"/>
</dbReference>
<dbReference type="PANTHER" id="PTHR10015:SF206">
    <property type="entry name" value="HSF-TYPE DNA-BINDING DOMAIN-CONTAINING PROTEIN"/>
    <property type="match status" value="1"/>
</dbReference>
<dbReference type="Gene3D" id="1.10.10.10">
    <property type="entry name" value="Winged helix-like DNA-binding domain superfamily/Winged helix DNA-binding domain"/>
    <property type="match status" value="1"/>
</dbReference>
<evidence type="ECO:0000256" key="4">
    <source>
        <dbReference type="RuleBase" id="RU004020"/>
    </source>
</evidence>
<sequence length="306" mass="34720">MTDLCEENVPTFPQRIMALLEDEGMQQCMHWLPSGRAFRIFDPVRFEEIVLKAHFNSIKMESFVIRLGKWGFARMDQKCNSRYVSYTFASELFRRDAPELCKSMKLMNKKGRKLKPTKELKNVFDANIKVPPPSPPSSPSPPPPRPHASETTFKPMPQLHPANQVMMVFIPHPVHPVRAPPAYPPPPQQYQQWHLPHAHDQMPPLLPQYIQPPAQPHIVSYQGGANCQISPPIMHQPHHGGVPVIHQPVHQPKTQGPKAEPKITNSESFGEVATHLKADYHKKAEAAIAMMDLAFSHHQGQEVMTE</sequence>
<comment type="subcellular location">
    <subcellularLocation>
        <location evidence="1">Nucleus</location>
    </subcellularLocation>
</comment>
<dbReference type="InterPro" id="IPR036390">
    <property type="entry name" value="WH_DNA-bd_sf"/>
</dbReference>
<keyword evidence="2" id="KW-0238">DNA-binding</keyword>
<dbReference type="SMART" id="SM00415">
    <property type="entry name" value="HSF"/>
    <property type="match status" value="1"/>
</dbReference>
<dbReference type="GO" id="GO:0005634">
    <property type="term" value="C:nucleus"/>
    <property type="evidence" value="ECO:0007669"/>
    <property type="project" value="UniProtKB-SubCell"/>
</dbReference>
<accession>A0ABD3PJS5</accession>
<keyword evidence="3" id="KW-0539">Nucleus</keyword>